<dbReference type="PROSITE" id="PS00237">
    <property type="entry name" value="G_PROTEIN_RECEP_F1_1"/>
    <property type="match status" value="1"/>
</dbReference>
<evidence type="ECO:0000256" key="4">
    <source>
        <dbReference type="ARBA" id="ARBA00022989"/>
    </source>
</evidence>
<feature type="transmembrane region" description="Helical" evidence="6">
    <location>
        <begin position="257"/>
        <end position="280"/>
    </location>
</feature>
<dbReference type="PROSITE" id="PS50262">
    <property type="entry name" value="G_PROTEIN_RECEP_F1_2"/>
    <property type="match status" value="1"/>
</dbReference>
<feature type="transmembrane region" description="Helical" evidence="6">
    <location>
        <begin position="171"/>
        <end position="189"/>
    </location>
</feature>
<reference evidence="8 9" key="1">
    <citation type="submission" date="2024-05" db="EMBL/GenBank/DDBJ databases">
        <authorList>
            <person name="Wallberg A."/>
        </authorList>
    </citation>
    <scope>NUCLEOTIDE SEQUENCE [LARGE SCALE GENOMIC DNA]</scope>
</reference>
<comment type="caution">
    <text evidence="8">The sequence shown here is derived from an EMBL/GenBank/DDBJ whole genome shotgun (WGS) entry which is preliminary data.</text>
</comment>
<evidence type="ECO:0000256" key="1">
    <source>
        <dbReference type="ARBA" id="ARBA00004370"/>
    </source>
</evidence>
<keyword evidence="4 6" id="KW-1133">Transmembrane helix</keyword>
<dbReference type="InterPro" id="IPR053093">
    <property type="entry name" value="GPCR-like"/>
</dbReference>
<accession>A0AAV2RG08</accession>
<feature type="domain" description="G-protein coupled receptors family 1 profile" evidence="7">
    <location>
        <begin position="1"/>
        <end position="277"/>
    </location>
</feature>
<name>A0AAV2RG08_MEGNR</name>
<dbReference type="SUPFAM" id="SSF81321">
    <property type="entry name" value="Family A G protein-coupled receptor-like"/>
    <property type="match status" value="1"/>
</dbReference>
<protein>
    <recommendedName>
        <fullName evidence="7">G-protein coupled receptors family 1 profile domain-containing protein</fullName>
    </recommendedName>
</protein>
<sequence length="302" mass="34505">MIRTNLTLEFASSGYAAASLFALLCAIPFTHRVLTHETGRWTSYYVAFFHAHIVLYFGNSCVGIGVLMLLALTVERFLSVCYPAKARNICGGTRAYVTVVLIPVTTFLLYIPTSFWPGSPPAWTIKSLPLPGLGHHLPGPSSPGDVVFHKKRNQWLIGALWFQAYKLGLELVFKLVPSIILVYLNVRIMKTYKAVCKRRRTMVAQESKEQRRHFQEESRLMFLLGGTTTLFFVCMTPMIILSVTIHWTKMDSFPFQIFRATANVLEVTNFAVTFYIYCMFSKDFRETFVRCMRRAKDNPHSL</sequence>
<dbReference type="InterPro" id="IPR017452">
    <property type="entry name" value="GPCR_Rhodpsn_7TM"/>
</dbReference>
<dbReference type="Gene3D" id="1.20.1070.10">
    <property type="entry name" value="Rhodopsin 7-helix transmembrane proteins"/>
    <property type="match status" value="1"/>
</dbReference>
<evidence type="ECO:0000256" key="5">
    <source>
        <dbReference type="ARBA" id="ARBA00023136"/>
    </source>
</evidence>
<evidence type="ECO:0000259" key="7">
    <source>
        <dbReference type="PROSITE" id="PS50262"/>
    </source>
</evidence>
<dbReference type="EMBL" id="CAXKWB010020951">
    <property type="protein sequence ID" value="CAL4122897.1"/>
    <property type="molecule type" value="Genomic_DNA"/>
</dbReference>
<keyword evidence="9" id="KW-1185">Reference proteome</keyword>
<proteinExistence type="inferred from homology"/>
<keyword evidence="5 6" id="KW-0472">Membrane</keyword>
<feature type="transmembrane region" description="Helical" evidence="6">
    <location>
        <begin position="45"/>
        <end position="72"/>
    </location>
</feature>
<dbReference type="InterPro" id="IPR000276">
    <property type="entry name" value="GPCR_Rhodpsn"/>
</dbReference>
<evidence type="ECO:0000256" key="2">
    <source>
        <dbReference type="ARBA" id="ARBA00010663"/>
    </source>
</evidence>
<dbReference type="Proteomes" id="UP001497623">
    <property type="component" value="Unassembled WGS sequence"/>
</dbReference>
<comment type="similarity">
    <text evidence="2">Belongs to the G-protein coupled receptor 1 family.</text>
</comment>
<dbReference type="PANTHER" id="PTHR47760:SF1">
    <property type="entry name" value="G-PROTEIN COUPLED RECEPTORS FAMILY 1 PROFILE DOMAIN-CONTAINING PROTEIN"/>
    <property type="match status" value="1"/>
</dbReference>
<dbReference type="PANTHER" id="PTHR47760">
    <property type="entry name" value="G-PROTEIN COUPLED RECEPTOR B0563.6-LIKE PROTEIN-RELATED"/>
    <property type="match status" value="1"/>
</dbReference>
<feature type="transmembrane region" description="Helical" evidence="6">
    <location>
        <begin position="220"/>
        <end position="245"/>
    </location>
</feature>
<feature type="non-terminal residue" evidence="8">
    <location>
        <position position="302"/>
    </location>
</feature>
<organism evidence="8 9">
    <name type="scientific">Meganyctiphanes norvegica</name>
    <name type="common">Northern krill</name>
    <name type="synonym">Thysanopoda norvegica</name>
    <dbReference type="NCBI Taxonomy" id="48144"/>
    <lineage>
        <taxon>Eukaryota</taxon>
        <taxon>Metazoa</taxon>
        <taxon>Ecdysozoa</taxon>
        <taxon>Arthropoda</taxon>
        <taxon>Crustacea</taxon>
        <taxon>Multicrustacea</taxon>
        <taxon>Malacostraca</taxon>
        <taxon>Eumalacostraca</taxon>
        <taxon>Eucarida</taxon>
        <taxon>Euphausiacea</taxon>
        <taxon>Euphausiidae</taxon>
        <taxon>Meganyctiphanes</taxon>
    </lineage>
</organism>
<comment type="subcellular location">
    <subcellularLocation>
        <location evidence="1">Membrane</location>
    </subcellularLocation>
</comment>
<feature type="transmembrane region" description="Helical" evidence="6">
    <location>
        <begin position="93"/>
        <end position="111"/>
    </location>
</feature>
<keyword evidence="3 6" id="KW-0812">Transmembrane</keyword>
<evidence type="ECO:0000256" key="6">
    <source>
        <dbReference type="SAM" id="Phobius"/>
    </source>
</evidence>
<evidence type="ECO:0000256" key="3">
    <source>
        <dbReference type="ARBA" id="ARBA00022692"/>
    </source>
</evidence>
<evidence type="ECO:0000313" key="9">
    <source>
        <dbReference type="Proteomes" id="UP001497623"/>
    </source>
</evidence>
<evidence type="ECO:0000313" key="8">
    <source>
        <dbReference type="EMBL" id="CAL4122897.1"/>
    </source>
</evidence>
<dbReference type="GO" id="GO:0004930">
    <property type="term" value="F:G protein-coupled receptor activity"/>
    <property type="evidence" value="ECO:0007669"/>
    <property type="project" value="InterPro"/>
</dbReference>
<dbReference type="GO" id="GO:0016020">
    <property type="term" value="C:membrane"/>
    <property type="evidence" value="ECO:0007669"/>
    <property type="project" value="UniProtKB-SubCell"/>
</dbReference>
<dbReference type="AlphaFoldDB" id="A0AAV2RG08"/>
<dbReference type="CDD" id="cd14978">
    <property type="entry name" value="7tmA_FMRFamide_R-like"/>
    <property type="match status" value="1"/>
</dbReference>
<gene>
    <name evidence="8" type="ORF">MNOR_LOCUS23606</name>
</gene>